<dbReference type="FunFam" id="3.20.10.10:FF:000002">
    <property type="entry name" value="D-alanine aminotransferase"/>
    <property type="match status" value="1"/>
</dbReference>
<comment type="pathway">
    <text evidence="2">Amino-acid biosynthesis; L-isoleucine biosynthesis; L-isoleucine from 2-oxobutanoate: step 4/4.</text>
</comment>
<sequence>MSNKVFFNGNICSVEDVKIPVSDSGFLYGAGVFETMRSLNGVVFAVKDHLDRLFFSLDCLKFNHGLQREEVIENIYKVVDANHLLDSRIRLTVTNGPLILTEEPSPTIIITATDFQPYPDEYYENGIKTIVTNNRLNPHSPTTHFKTTSYLERLAAMNEARGKGAAEAIWFTTDNKLAQGSMSNLFIVKDSVIYTPPIETPVLAGIARERVLKIAMDRNMQIKEDILFIKDLLEADEVFLTNVIMEVMPVNSVERHTIGSGVCGPVAKELLQLYREHMQQECKER</sequence>
<dbReference type="InterPro" id="IPR001544">
    <property type="entry name" value="Aminotrans_IV"/>
</dbReference>
<dbReference type="KEGG" id="pbas:SMSP2_01240"/>
<dbReference type="STRING" id="1851148.SMSP2_01240"/>
<comment type="catalytic activity">
    <reaction evidence="9">
        <text>L-isoleucine + 2-oxoglutarate = (S)-3-methyl-2-oxopentanoate + L-glutamate</text>
        <dbReference type="Rhea" id="RHEA:24801"/>
        <dbReference type="ChEBI" id="CHEBI:16810"/>
        <dbReference type="ChEBI" id="CHEBI:29985"/>
        <dbReference type="ChEBI" id="CHEBI:35146"/>
        <dbReference type="ChEBI" id="CHEBI:58045"/>
        <dbReference type="EC" id="2.6.1.42"/>
    </reaction>
</comment>
<organism evidence="11 12">
    <name type="scientific">Limihaloglobus sulfuriphilus</name>
    <dbReference type="NCBI Taxonomy" id="1851148"/>
    <lineage>
        <taxon>Bacteria</taxon>
        <taxon>Pseudomonadati</taxon>
        <taxon>Planctomycetota</taxon>
        <taxon>Phycisphaerae</taxon>
        <taxon>Sedimentisphaerales</taxon>
        <taxon>Sedimentisphaeraceae</taxon>
        <taxon>Limihaloglobus</taxon>
    </lineage>
</organism>
<comment type="cofactor">
    <cofactor evidence="1">
        <name>pyridoxal 5'-phosphate</name>
        <dbReference type="ChEBI" id="CHEBI:597326"/>
    </cofactor>
</comment>
<evidence type="ECO:0000256" key="1">
    <source>
        <dbReference type="ARBA" id="ARBA00001933"/>
    </source>
</evidence>
<comment type="similarity">
    <text evidence="5">Belongs to the class-IV pyridoxal-phosphate-dependent aminotransferase family.</text>
</comment>
<dbReference type="PANTHER" id="PTHR42743:SF11">
    <property type="entry name" value="AMINODEOXYCHORISMATE LYASE"/>
    <property type="match status" value="1"/>
</dbReference>
<evidence type="ECO:0000256" key="2">
    <source>
        <dbReference type="ARBA" id="ARBA00004824"/>
    </source>
</evidence>
<dbReference type="Gene3D" id="3.20.10.10">
    <property type="entry name" value="D-amino Acid Aminotransferase, subunit A, domain 2"/>
    <property type="match status" value="1"/>
</dbReference>
<dbReference type="CDD" id="cd00449">
    <property type="entry name" value="PLPDE_IV"/>
    <property type="match status" value="1"/>
</dbReference>
<evidence type="ECO:0000313" key="12">
    <source>
        <dbReference type="Proteomes" id="UP000188181"/>
    </source>
</evidence>
<evidence type="ECO:0000313" key="11">
    <source>
        <dbReference type="EMBL" id="AQQ70878.1"/>
    </source>
</evidence>
<dbReference type="Gene3D" id="3.30.470.10">
    <property type="match status" value="1"/>
</dbReference>
<dbReference type="AlphaFoldDB" id="A0A1Q2MEA7"/>
<dbReference type="InterPro" id="IPR043131">
    <property type="entry name" value="BCAT-like_N"/>
</dbReference>
<dbReference type="PANTHER" id="PTHR42743">
    <property type="entry name" value="AMINO-ACID AMINOTRANSFERASE"/>
    <property type="match status" value="1"/>
</dbReference>
<accession>A0A1Q2MEA7</accession>
<dbReference type="GO" id="GO:0008652">
    <property type="term" value="P:amino acid biosynthetic process"/>
    <property type="evidence" value="ECO:0007669"/>
    <property type="project" value="UniProtKB-ARBA"/>
</dbReference>
<evidence type="ECO:0000256" key="3">
    <source>
        <dbReference type="ARBA" id="ARBA00004931"/>
    </source>
</evidence>
<dbReference type="GO" id="GO:0052654">
    <property type="term" value="F:L-leucine-2-oxoglutarate transaminase activity"/>
    <property type="evidence" value="ECO:0007669"/>
    <property type="project" value="RHEA"/>
</dbReference>
<reference evidence="12" key="1">
    <citation type="submission" date="2017-02" db="EMBL/GenBank/DDBJ databases">
        <title>Comparative genomics and description of representatives of a novel lineage of planctomycetes thriving in anoxic sediments.</title>
        <authorList>
            <person name="Spring S."/>
            <person name="Bunk B."/>
            <person name="Sproer C."/>
        </authorList>
    </citation>
    <scope>NUCLEOTIDE SEQUENCE [LARGE SCALE GENOMIC DNA]</scope>
    <source>
        <strain evidence="12">SM-Chi-D1</strain>
    </source>
</reference>
<dbReference type="SUPFAM" id="SSF56752">
    <property type="entry name" value="D-aminoacid aminotransferase-like PLP-dependent enzymes"/>
    <property type="match status" value="1"/>
</dbReference>
<comment type="pathway">
    <text evidence="3">Amino-acid biosynthesis; L-valine biosynthesis; L-valine from pyruvate: step 4/4.</text>
</comment>
<evidence type="ECO:0000256" key="4">
    <source>
        <dbReference type="ARBA" id="ARBA00005072"/>
    </source>
</evidence>
<keyword evidence="12" id="KW-1185">Reference proteome</keyword>
<dbReference type="EMBL" id="CP019646">
    <property type="protein sequence ID" value="AQQ70878.1"/>
    <property type="molecule type" value="Genomic_DNA"/>
</dbReference>
<proteinExistence type="inferred from homology"/>
<dbReference type="GO" id="GO:0046394">
    <property type="term" value="P:carboxylic acid biosynthetic process"/>
    <property type="evidence" value="ECO:0007669"/>
    <property type="project" value="UniProtKB-ARBA"/>
</dbReference>
<comment type="pathway">
    <text evidence="4">Amino-acid biosynthesis; L-leucine biosynthesis; L-leucine from 3-methyl-2-oxobutanoate: step 4/4.</text>
</comment>
<protein>
    <recommendedName>
        <fullName evidence="6">branched-chain-amino-acid transaminase</fullName>
        <ecNumber evidence="6">2.6.1.42</ecNumber>
    </recommendedName>
</protein>
<gene>
    <name evidence="11" type="primary">ilvE_1</name>
    <name evidence="11" type="ORF">SMSP2_01240</name>
</gene>
<keyword evidence="11" id="KW-0808">Transferase</keyword>
<dbReference type="InterPro" id="IPR036038">
    <property type="entry name" value="Aminotransferase-like"/>
</dbReference>
<keyword evidence="11" id="KW-0032">Aminotransferase</keyword>
<dbReference type="Proteomes" id="UP000188181">
    <property type="component" value="Chromosome"/>
</dbReference>
<keyword evidence="7" id="KW-0663">Pyridoxal phosphate</keyword>
<comment type="catalytic activity">
    <reaction evidence="10">
        <text>L-leucine + 2-oxoglutarate = 4-methyl-2-oxopentanoate + L-glutamate</text>
        <dbReference type="Rhea" id="RHEA:18321"/>
        <dbReference type="ChEBI" id="CHEBI:16810"/>
        <dbReference type="ChEBI" id="CHEBI:17865"/>
        <dbReference type="ChEBI" id="CHEBI:29985"/>
        <dbReference type="ChEBI" id="CHEBI:57427"/>
        <dbReference type="EC" id="2.6.1.42"/>
    </reaction>
</comment>
<evidence type="ECO:0000256" key="10">
    <source>
        <dbReference type="ARBA" id="ARBA00049229"/>
    </source>
</evidence>
<dbReference type="GO" id="GO:0052656">
    <property type="term" value="F:L-isoleucine-2-oxoglutarate transaminase activity"/>
    <property type="evidence" value="ECO:0007669"/>
    <property type="project" value="RHEA"/>
</dbReference>
<dbReference type="Pfam" id="PF01063">
    <property type="entry name" value="Aminotran_4"/>
    <property type="match status" value="1"/>
</dbReference>
<evidence type="ECO:0000256" key="6">
    <source>
        <dbReference type="ARBA" id="ARBA00013053"/>
    </source>
</evidence>
<dbReference type="GO" id="GO:0052655">
    <property type="term" value="F:L-valine-2-oxoglutarate transaminase activity"/>
    <property type="evidence" value="ECO:0007669"/>
    <property type="project" value="RHEA"/>
</dbReference>
<evidence type="ECO:0000256" key="5">
    <source>
        <dbReference type="ARBA" id="ARBA00009320"/>
    </source>
</evidence>
<dbReference type="RefSeq" id="WP_146683111.1">
    <property type="nucleotide sequence ID" value="NZ_CP019646.1"/>
</dbReference>
<dbReference type="InterPro" id="IPR050571">
    <property type="entry name" value="Class-IV_PLP-Dep_Aminotrnsfr"/>
</dbReference>
<comment type="catalytic activity">
    <reaction evidence="8">
        <text>L-valine + 2-oxoglutarate = 3-methyl-2-oxobutanoate + L-glutamate</text>
        <dbReference type="Rhea" id="RHEA:24813"/>
        <dbReference type="ChEBI" id="CHEBI:11851"/>
        <dbReference type="ChEBI" id="CHEBI:16810"/>
        <dbReference type="ChEBI" id="CHEBI:29985"/>
        <dbReference type="ChEBI" id="CHEBI:57762"/>
        <dbReference type="EC" id="2.6.1.42"/>
    </reaction>
</comment>
<dbReference type="EC" id="2.6.1.42" evidence="6"/>
<dbReference type="OrthoDB" id="9805628at2"/>
<name>A0A1Q2MEA7_9BACT</name>
<dbReference type="InterPro" id="IPR043132">
    <property type="entry name" value="BCAT-like_C"/>
</dbReference>
<evidence type="ECO:0000256" key="7">
    <source>
        <dbReference type="ARBA" id="ARBA00022898"/>
    </source>
</evidence>
<evidence type="ECO:0000256" key="8">
    <source>
        <dbReference type="ARBA" id="ARBA00048212"/>
    </source>
</evidence>
<evidence type="ECO:0000256" key="9">
    <source>
        <dbReference type="ARBA" id="ARBA00048798"/>
    </source>
</evidence>